<evidence type="ECO:0000313" key="2">
    <source>
        <dbReference type="Proteomes" id="UP000033754"/>
    </source>
</evidence>
<gene>
    <name evidence="1" type="ORF">EPHNCH_0566</name>
</gene>
<evidence type="ECO:0000313" key="1">
    <source>
        <dbReference type="EMBL" id="KJV68197.1"/>
    </source>
</evidence>
<protein>
    <submittedName>
        <fullName evidence="1">Uncharacterized protein</fullName>
    </submittedName>
</protein>
<dbReference type="EMBL" id="LANT01000002">
    <property type="protein sequence ID" value="KJV68197.1"/>
    <property type="molecule type" value="Genomic_DNA"/>
</dbReference>
<sequence length="38" mass="4181">MRGIPGFESMLSDVYGTFFINCADVRYVCGVLHIQGAI</sequence>
<organism evidence="1 2">
    <name type="scientific">Anaplasma phagocytophilum str. NCH-1</name>
    <dbReference type="NCBI Taxonomy" id="1359161"/>
    <lineage>
        <taxon>Bacteria</taxon>
        <taxon>Pseudomonadati</taxon>
        <taxon>Pseudomonadota</taxon>
        <taxon>Alphaproteobacteria</taxon>
        <taxon>Rickettsiales</taxon>
        <taxon>Anaplasmataceae</taxon>
        <taxon>Anaplasma</taxon>
        <taxon>phagocytophilum group</taxon>
    </lineage>
</organism>
<comment type="caution">
    <text evidence="1">The sequence shown here is derived from an EMBL/GenBank/DDBJ whole genome shotgun (WGS) entry which is preliminary data.</text>
</comment>
<dbReference type="AlphaFoldDB" id="A0A0F3NKG7"/>
<reference evidence="1 2" key="1">
    <citation type="submission" date="2015-01" db="EMBL/GenBank/DDBJ databases">
        <title>Genome Sequencing of Rickettsiales.</title>
        <authorList>
            <person name="Daugherty S.C."/>
            <person name="Su Q."/>
            <person name="Abolude K."/>
            <person name="Beier-Sexton M."/>
            <person name="Carlyon J.A."/>
            <person name="Carter R."/>
            <person name="Day N.P."/>
            <person name="Dumler S.J."/>
            <person name="Dyachenko V."/>
            <person name="Godinez A."/>
            <person name="Kurtti T.J."/>
            <person name="Lichay M."/>
            <person name="Mullins K.E."/>
            <person name="Ott S."/>
            <person name="Pappas-Brown V."/>
            <person name="Paris D.H."/>
            <person name="Patel P."/>
            <person name="Richards A.L."/>
            <person name="Sadzewicz L."/>
            <person name="Sears K."/>
            <person name="Seidman D."/>
            <person name="Sengamalay N."/>
            <person name="Stenos J."/>
            <person name="Tallon L.J."/>
            <person name="Vincent G."/>
            <person name="Fraser C.M."/>
            <person name="Munderloh U."/>
            <person name="Dunning-Hotopp J.C."/>
        </authorList>
    </citation>
    <scope>NUCLEOTIDE SEQUENCE [LARGE SCALE GENOMIC DNA]</scope>
    <source>
        <strain evidence="1 2">NCH-1</strain>
    </source>
</reference>
<accession>A0A0F3NKG7</accession>
<proteinExistence type="predicted"/>
<dbReference type="Proteomes" id="UP000033754">
    <property type="component" value="Unassembled WGS sequence"/>
</dbReference>
<dbReference type="PATRIC" id="fig|1359161.3.peg.642"/>
<name>A0A0F3NKG7_ANAPH</name>